<dbReference type="PANTHER" id="PTHR32319:SF0">
    <property type="entry name" value="BACTERIAL HEMOLYSIN-LIKE PROTEIN"/>
    <property type="match status" value="1"/>
</dbReference>
<name>A0ABU6BGJ3_9BACL</name>
<keyword evidence="1 3" id="KW-0694">RNA-binding</keyword>
<feature type="domain" description="RNA-binding S4" evidence="4">
    <location>
        <begin position="6"/>
        <end position="71"/>
    </location>
</feature>
<protein>
    <submittedName>
        <fullName evidence="5">Hemolysin A</fullName>
    </submittedName>
</protein>
<comment type="caution">
    <text evidence="5">The sequence shown here is derived from an EMBL/GenBank/DDBJ whole genome shotgun (WGS) entry which is preliminary data.</text>
</comment>
<dbReference type="RefSeq" id="WP_033019360.1">
    <property type="nucleotide sequence ID" value="NZ_JPYA02000001.1"/>
</dbReference>
<proteinExistence type="inferred from homology"/>
<dbReference type="EMBL" id="JPYA02000001">
    <property type="protein sequence ID" value="MEB3750558.1"/>
    <property type="molecule type" value="Genomic_DNA"/>
</dbReference>
<comment type="similarity">
    <text evidence="2">Belongs to the TlyA family.</text>
</comment>
<accession>A0ABU6BGJ3</accession>
<gene>
    <name evidence="5" type="ORF">EP10_001397</name>
</gene>
<dbReference type="InterPro" id="IPR036986">
    <property type="entry name" value="S4_RNA-bd_sf"/>
</dbReference>
<evidence type="ECO:0000256" key="3">
    <source>
        <dbReference type="PROSITE-ProRule" id="PRU00182"/>
    </source>
</evidence>
<dbReference type="SUPFAM" id="SSF55174">
    <property type="entry name" value="Alpha-L RNA-binding motif"/>
    <property type="match status" value="1"/>
</dbReference>
<dbReference type="Proteomes" id="UP000029267">
    <property type="component" value="Unassembled WGS sequence"/>
</dbReference>
<dbReference type="Gene3D" id="3.40.50.150">
    <property type="entry name" value="Vaccinia Virus protein VP39"/>
    <property type="match status" value="1"/>
</dbReference>
<dbReference type="InterPro" id="IPR047048">
    <property type="entry name" value="TlyA"/>
</dbReference>
<dbReference type="NCBIfam" id="TIGR00478">
    <property type="entry name" value="tly"/>
    <property type="match status" value="1"/>
</dbReference>
<evidence type="ECO:0000256" key="1">
    <source>
        <dbReference type="ARBA" id="ARBA00022884"/>
    </source>
</evidence>
<organism evidence="5 6">
    <name type="scientific">Geobacillus icigianus</name>
    <dbReference type="NCBI Taxonomy" id="1430331"/>
    <lineage>
        <taxon>Bacteria</taxon>
        <taxon>Bacillati</taxon>
        <taxon>Bacillota</taxon>
        <taxon>Bacilli</taxon>
        <taxon>Bacillales</taxon>
        <taxon>Anoxybacillaceae</taxon>
        <taxon>Geobacillus</taxon>
    </lineage>
</organism>
<dbReference type="InterPro" id="IPR002942">
    <property type="entry name" value="S4_RNA-bd"/>
</dbReference>
<dbReference type="SMART" id="SM00363">
    <property type="entry name" value="S4"/>
    <property type="match status" value="1"/>
</dbReference>
<dbReference type="InterPro" id="IPR029063">
    <property type="entry name" value="SAM-dependent_MTases_sf"/>
</dbReference>
<dbReference type="Pfam" id="PF01479">
    <property type="entry name" value="S4"/>
    <property type="match status" value="1"/>
</dbReference>
<evidence type="ECO:0000313" key="5">
    <source>
        <dbReference type="EMBL" id="MEB3750558.1"/>
    </source>
</evidence>
<evidence type="ECO:0000259" key="4">
    <source>
        <dbReference type="SMART" id="SM00363"/>
    </source>
</evidence>
<dbReference type="PROSITE" id="PS50889">
    <property type="entry name" value="S4"/>
    <property type="match status" value="1"/>
</dbReference>
<reference evidence="5 6" key="1">
    <citation type="journal article" date="2014" name="Genome Announc.">
        <title>Draft Genome Sequence of Geobacillus icigianus Strain G1w1T Isolated from Hot Springs in the Valley of Geysers, Kamchatka (Russian Federation).</title>
        <authorList>
            <person name="Bryanskaya A.V."/>
            <person name="Rozanov A.S."/>
            <person name="Logacheva M.D."/>
            <person name="Kotenko A.V."/>
            <person name="Peltek S.E."/>
        </authorList>
    </citation>
    <scope>NUCLEOTIDE SEQUENCE [LARGE SCALE GENOMIC DNA]</scope>
    <source>
        <strain evidence="5 6">G1w1</strain>
    </source>
</reference>
<dbReference type="InterPro" id="IPR004538">
    <property type="entry name" value="Hemolysin_A/TlyA"/>
</dbReference>
<dbReference type="PIRSF" id="PIRSF005578">
    <property type="entry name" value="TlyA"/>
    <property type="match status" value="1"/>
</dbReference>
<dbReference type="PANTHER" id="PTHR32319">
    <property type="entry name" value="BACTERIAL HEMOLYSIN-LIKE PROTEIN"/>
    <property type="match status" value="1"/>
</dbReference>
<dbReference type="SUPFAM" id="SSF53335">
    <property type="entry name" value="S-adenosyl-L-methionine-dependent methyltransferases"/>
    <property type="match status" value="1"/>
</dbReference>
<evidence type="ECO:0000313" key="6">
    <source>
        <dbReference type="Proteomes" id="UP000029267"/>
    </source>
</evidence>
<dbReference type="Pfam" id="PF01728">
    <property type="entry name" value="FtsJ"/>
    <property type="match status" value="1"/>
</dbReference>
<evidence type="ECO:0000256" key="2">
    <source>
        <dbReference type="ARBA" id="ARBA00029460"/>
    </source>
</evidence>
<dbReference type="Gene3D" id="3.10.290.10">
    <property type="entry name" value="RNA-binding S4 domain"/>
    <property type="match status" value="1"/>
</dbReference>
<dbReference type="CDD" id="cd00165">
    <property type="entry name" value="S4"/>
    <property type="match status" value="1"/>
</dbReference>
<sequence>MKERKERIDVLLVERGLAETREKAKRAVMAGLVYANGVRLEKPGEKVPADIPLEVKGNPLPYVSRGGLKLEKALRDFQIDIENKIVLDIGASTGGFTDCALQHGARLSYAVDVGYNQLAWKLRQDERVVVMERTNFRYVTPDLFTKGLPEVAVIDVSFISLRLILPVVKTVLVPGGDVVALVKPQFEAGKEHVGKKGIVRDPRIHQDVLESIVRFACQQGFDVVHLSYSPITGGDGNIEFLLHAVYPGEDREGENRLAAPIADVVSEAHACLRAGEVQGSGQ</sequence>
<dbReference type="InterPro" id="IPR002877">
    <property type="entry name" value="RNA_MeTrfase_FtsJ_dom"/>
</dbReference>
<keyword evidence="6" id="KW-1185">Reference proteome</keyword>